<evidence type="ECO:0000313" key="2">
    <source>
        <dbReference type="Proteomes" id="UP001064048"/>
    </source>
</evidence>
<accession>A0ACC0KUI0</accession>
<sequence length="1150" mass="131243">ALAIGYSSGSVHIVDIEDKEILDKYELEQEPSEDGYKNPTSDDNVKDLKEMQEQTQLNMLLVGYGTGHIYMSVFGRYPYGTIHLAQIAKDEFGEFKVLDINLSDDFSMMQVFYLDRTTKSLFVALVNTSVLSAYAEEIFTVANRHSQLTQLLSHLDQTMTSITEAWEHILLEMDTKMAYYAASVPEGGVSADLLELLMLGVPSDELELFLLQELTAKGLKKFGSSVELSYSTIQKLVLKQLNIVGQSLTYYLSELRGLARIPDRYKILGIEEATVSEAIKACCAFLNKSLELQQVIDISMRNYKAFFRWLFVVIVRLLDEQTPSEIVKITQQELTHIAEFLYNFDNIPVDNEGAPEKPVKFNLERLGQYLLDQDLTILTDNDDNPWHKFLGENACLLKDNETIFSMSEFRKFSLVQQQKFLKMAIHKVFDVTDKDTGKHFSVLYNIKCYDDKTNSSIKDNIRVSQTFDPTQQRYMMAISNNSNESDGICFMSVAIKEKSCVASAIKYYITSSLLQEPNKEEMEIENVAILDLQFYSAEYLSVLIKHPHNSESTIFVQLPLKIALDNANDFNIKAKSCLFNDKISRRNITSLLDQGIYTILDKMDGYRIAVSGGRKVAVVLSKSHRKYITAQLINTIIETIIATIFTASMLENVEPETIISTSPTEIPEPSSFFEMHLHSTDFEVHRNWLAVTHNLSVSQWYYDTTSEWTLDYPPFFAWLEYVLSFVAKLFDPQMLYLTNLNYASDMTIIFQRLSVIVLDFIYIASAKSCSNLISDGKLLVFILLISNPGLLMVDHIHFQYNGVLYGFLLYSMSNMIRGNFISAAIWFTVLLNLKHIYLYVAPAYFVHLLRAYCFTISTNDGVHTPWYSFSFINLFKVAIAVITIFVLSFGPFIDHIPQIISRLFPFKRGLCHAYWAPNFWALYNFADKVLQHGLPKAGIVVPKVEASMTGGLVQEFEHTVLPSIKPVVTLVLTAVTMLPALIKLWHLGADRNFLSVLGDVDGRLFLILSTVGHYSLFPLLYPKNLLSIKIFMLLTHCAIAFGNIPTLYEPQKPKHKKPKRSFLRLPMLGPFESLYVYGLIVLCVYENLLHTIWGLDKTLPFLPLMLTSVYCGVGVLYFWITYYYYFIYFNVSKVPMLGTGNLTQYTKKIK</sequence>
<gene>
    <name evidence="1" type="ORF">MSG28_001591</name>
</gene>
<organism evidence="1 2">
    <name type="scientific">Choristoneura fumiferana</name>
    <name type="common">Spruce budworm moth</name>
    <name type="synonym">Archips fumiferana</name>
    <dbReference type="NCBI Taxonomy" id="7141"/>
    <lineage>
        <taxon>Eukaryota</taxon>
        <taxon>Metazoa</taxon>
        <taxon>Ecdysozoa</taxon>
        <taxon>Arthropoda</taxon>
        <taxon>Hexapoda</taxon>
        <taxon>Insecta</taxon>
        <taxon>Pterygota</taxon>
        <taxon>Neoptera</taxon>
        <taxon>Endopterygota</taxon>
        <taxon>Lepidoptera</taxon>
        <taxon>Glossata</taxon>
        <taxon>Ditrysia</taxon>
        <taxon>Tortricoidea</taxon>
        <taxon>Tortricidae</taxon>
        <taxon>Tortricinae</taxon>
        <taxon>Choristoneura</taxon>
    </lineage>
</organism>
<dbReference type="Proteomes" id="UP001064048">
    <property type="component" value="Chromosome 2"/>
</dbReference>
<evidence type="ECO:0000313" key="1">
    <source>
        <dbReference type="EMBL" id="KAI8440209.1"/>
    </source>
</evidence>
<feature type="non-terminal residue" evidence="1">
    <location>
        <position position="1"/>
    </location>
</feature>
<protein>
    <submittedName>
        <fullName evidence="1">Uncharacterized protein</fullName>
    </submittedName>
</protein>
<comment type="caution">
    <text evidence="1">The sequence shown here is derived from an EMBL/GenBank/DDBJ whole genome shotgun (WGS) entry which is preliminary data.</text>
</comment>
<dbReference type="EMBL" id="CM046102">
    <property type="protein sequence ID" value="KAI8440209.1"/>
    <property type="molecule type" value="Genomic_DNA"/>
</dbReference>
<keyword evidence="2" id="KW-1185">Reference proteome</keyword>
<reference evidence="1 2" key="1">
    <citation type="journal article" date="2022" name="Genome Biol. Evol.">
        <title>The Spruce Budworm Genome: Reconstructing the Evolutionary History of Antifreeze Proteins.</title>
        <authorList>
            <person name="Beliveau C."/>
            <person name="Gagne P."/>
            <person name="Picq S."/>
            <person name="Vernygora O."/>
            <person name="Keeling C.I."/>
            <person name="Pinkney K."/>
            <person name="Doucet D."/>
            <person name="Wen F."/>
            <person name="Johnston J.S."/>
            <person name="Maaroufi H."/>
            <person name="Boyle B."/>
            <person name="Laroche J."/>
            <person name="Dewar K."/>
            <person name="Juretic N."/>
            <person name="Blackburn G."/>
            <person name="Nisole A."/>
            <person name="Brunet B."/>
            <person name="Brandao M."/>
            <person name="Lumley L."/>
            <person name="Duan J."/>
            <person name="Quan G."/>
            <person name="Lucarotti C.J."/>
            <person name="Roe A.D."/>
            <person name="Sperling F.A.H."/>
            <person name="Levesque R.C."/>
            <person name="Cusson M."/>
        </authorList>
    </citation>
    <scope>NUCLEOTIDE SEQUENCE [LARGE SCALE GENOMIC DNA]</scope>
    <source>
        <strain evidence="1">Glfc:IPQL:Cfum</strain>
    </source>
</reference>
<name>A0ACC0KUI0_CHOFU</name>
<proteinExistence type="predicted"/>